<dbReference type="OrthoDB" id="1931061at2759"/>
<dbReference type="EMBL" id="AWWV01005558">
    <property type="protein sequence ID" value="OMP04898.1"/>
    <property type="molecule type" value="Genomic_DNA"/>
</dbReference>
<evidence type="ECO:0000313" key="2">
    <source>
        <dbReference type="Proteomes" id="UP000188268"/>
    </source>
</evidence>
<protein>
    <recommendedName>
        <fullName evidence="3">Nucleic acid-binding protein</fullName>
    </recommendedName>
</protein>
<name>A0A1R3KCZ6_COCAP</name>
<gene>
    <name evidence="1" type="ORF">CCACVL1_02110</name>
</gene>
<dbReference type="AlphaFoldDB" id="A0A1R3KCZ6"/>
<accession>A0A1R3KCZ6</accession>
<dbReference type="Proteomes" id="UP000188268">
    <property type="component" value="Unassembled WGS sequence"/>
</dbReference>
<evidence type="ECO:0000313" key="1">
    <source>
        <dbReference type="EMBL" id="OMP04898.1"/>
    </source>
</evidence>
<proteinExistence type="predicted"/>
<organism evidence="1 2">
    <name type="scientific">Corchorus capsularis</name>
    <name type="common">Jute</name>
    <dbReference type="NCBI Taxonomy" id="210143"/>
    <lineage>
        <taxon>Eukaryota</taxon>
        <taxon>Viridiplantae</taxon>
        <taxon>Streptophyta</taxon>
        <taxon>Embryophyta</taxon>
        <taxon>Tracheophyta</taxon>
        <taxon>Spermatophyta</taxon>
        <taxon>Magnoliopsida</taxon>
        <taxon>eudicotyledons</taxon>
        <taxon>Gunneridae</taxon>
        <taxon>Pentapetalae</taxon>
        <taxon>rosids</taxon>
        <taxon>malvids</taxon>
        <taxon>Malvales</taxon>
        <taxon>Malvaceae</taxon>
        <taxon>Grewioideae</taxon>
        <taxon>Apeibeae</taxon>
        <taxon>Corchorus</taxon>
    </lineage>
</organism>
<comment type="caution">
    <text evidence="1">The sequence shown here is derived from an EMBL/GenBank/DDBJ whole genome shotgun (WGS) entry which is preliminary data.</text>
</comment>
<evidence type="ECO:0008006" key="3">
    <source>
        <dbReference type="Google" id="ProtNLM"/>
    </source>
</evidence>
<sequence length="186" mass="20857">MELRPTMINLLSAGQSPAPIKRYCLFYMVPGQKCRVEAEVTEVDTTNGFTMNAAKGGGVSCTQHGPVAPRLVMQLTMMIKDHSADLEVTIFGILAEKLIGVSLARELSERTIHPTRLPSTTKDITGTESVDDHRNQATRERANHCNQRQSPTPTYWIYNAHKIFPRCLDLFEPSYVSRQLFGMKCD</sequence>
<dbReference type="Gramene" id="OMP04898">
    <property type="protein sequence ID" value="OMP04898"/>
    <property type="gene ID" value="CCACVL1_02110"/>
</dbReference>
<keyword evidence="2" id="KW-1185">Reference proteome</keyword>
<reference evidence="1 2" key="1">
    <citation type="submission" date="2013-09" db="EMBL/GenBank/DDBJ databases">
        <title>Corchorus capsularis genome sequencing.</title>
        <authorList>
            <person name="Alam M."/>
            <person name="Haque M.S."/>
            <person name="Islam M.S."/>
            <person name="Emdad E.M."/>
            <person name="Islam M.M."/>
            <person name="Ahmed B."/>
            <person name="Halim A."/>
            <person name="Hossen Q.M.M."/>
            <person name="Hossain M.Z."/>
            <person name="Ahmed R."/>
            <person name="Khan M.M."/>
            <person name="Islam R."/>
            <person name="Rashid M.M."/>
            <person name="Khan S.A."/>
            <person name="Rahman M.S."/>
            <person name="Alam M."/>
        </authorList>
    </citation>
    <scope>NUCLEOTIDE SEQUENCE [LARGE SCALE GENOMIC DNA]</scope>
    <source>
        <strain evidence="2">cv. CVL-1</strain>
        <tissue evidence="1">Whole seedling</tissue>
    </source>
</reference>